<dbReference type="InterPro" id="IPR012340">
    <property type="entry name" value="NA-bd_OB-fold"/>
</dbReference>
<dbReference type="SMART" id="SM00358">
    <property type="entry name" value="DSRM"/>
    <property type="match status" value="1"/>
</dbReference>
<dbReference type="PROSITE" id="PS01175">
    <property type="entry name" value="RIBONUCLEASE_II"/>
    <property type="match status" value="1"/>
</dbReference>
<dbReference type="PANTHER" id="PTHR23355:SF9">
    <property type="entry name" value="DIS3-LIKE EXONUCLEASE 2"/>
    <property type="match status" value="1"/>
</dbReference>
<feature type="domain" description="DRBM" evidence="1">
    <location>
        <begin position="548"/>
        <end position="615"/>
    </location>
</feature>
<dbReference type="GO" id="GO:0004540">
    <property type="term" value="F:RNA nuclease activity"/>
    <property type="evidence" value="ECO:0007669"/>
    <property type="project" value="InterPro"/>
</dbReference>
<dbReference type="CDD" id="cd00048">
    <property type="entry name" value="DSRM_SF"/>
    <property type="match status" value="2"/>
</dbReference>
<name>A0A0E3WXW5_METBA</name>
<dbReference type="InterPro" id="IPR050180">
    <property type="entry name" value="RNR_Ribonuclease"/>
</dbReference>
<dbReference type="PROSITE" id="PS50137">
    <property type="entry name" value="DS_RBD"/>
    <property type="match status" value="1"/>
</dbReference>
<gene>
    <name evidence="2" type="ORF">MSBR3_2827</name>
</gene>
<dbReference type="SUPFAM" id="SSF50249">
    <property type="entry name" value="Nucleic acid-binding proteins"/>
    <property type="match status" value="1"/>
</dbReference>
<dbReference type="SMART" id="SM00955">
    <property type="entry name" value="RNB"/>
    <property type="match status" value="1"/>
</dbReference>
<dbReference type="GO" id="GO:0003723">
    <property type="term" value="F:RNA binding"/>
    <property type="evidence" value="ECO:0007669"/>
    <property type="project" value="InterPro"/>
</dbReference>
<dbReference type="PATRIC" id="fig|1434107.4.peg.3588"/>
<sequence>MGISYYFLLINIHIRKVYQILHLSGTMPDMLRGITIDDVTTRDMDDAIWVEITENGGWHVVVMITDVAKVISKHSELDRLAMSRIETRYYANGNSPMLPRRLADEKLSLWPEESKYVLAVDIVLGMNLSILETRLLRTVMISEARLSFSDVPRILSDSEHTQHALIKLASQLANDLLTQRRNLGALAFYDLGRGLVTNEEGSIKQLRRREDTIGYVIIQELMILANMAVAEYAVKNDIPILFRNHTARSVTPERVDLMKLLESVTVIPEVNIAAVRHTTYMMLSRAEYGPVILGHFGLNLGAYTHFTSPIRRYADLVNHQQIRAHVQNEPLPHSKEEILAIASHINLIHLENDKAKSEYMKEKAYRKAESAILGDRIDSASDTDFELITKFLIRKGDDCPEAYCDAFRRRLGKLPIICAELVLLQAPYGKRWTELKRALLEEIATAPHKAVSIFDIAQNILGWQMPVYKVTNTIRGNLPVFTAQSAIRVNNIEYRSAVYEDLTKKGATQLASVDLLATILGLPVPNLKTKIIDSPASNDEVTINTSRDPIFALQEYCQAKKLPLPTYSFKAEGPTCKPIFTCTCTFGSSTSTGQAGKKQRAKRLAAREMIYTLVSEN</sequence>
<accession>A0A0E3WXW5</accession>
<protein>
    <submittedName>
        <fullName evidence="2">3'-to-5' exoribonuclease RNase R</fullName>
    </submittedName>
</protein>
<dbReference type="PANTHER" id="PTHR23355">
    <property type="entry name" value="RIBONUCLEASE"/>
    <property type="match status" value="1"/>
</dbReference>
<dbReference type="GO" id="GO:0006402">
    <property type="term" value="P:mRNA catabolic process"/>
    <property type="evidence" value="ECO:0007669"/>
    <property type="project" value="TreeGrafter"/>
</dbReference>
<dbReference type="KEGG" id="mbak:MSBR3_2827"/>
<dbReference type="Pfam" id="PF00035">
    <property type="entry name" value="dsrm"/>
    <property type="match status" value="1"/>
</dbReference>
<dbReference type="SUPFAM" id="SSF54768">
    <property type="entry name" value="dsRNA-binding domain-like"/>
    <property type="match status" value="1"/>
</dbReference>
<evidence type="ECO:0000313" key="3">
    <source>
        <dbReference type="Proteomes" id="UP000033066"/>
    </source>
</evidence>
<dbReference type="STRING" id="1434107.MSBR3_2827"/>
<dbReference type="InterPro" id="IPR022966">
    <property type="entry name" value="RNase_II/R_CS"/>
</dbReference>
<dbReference type="InterPro" id="IPR014720">
    <property type="entry name" value="dsRBD_dom"/>
</dbReference>
<keyword evidence="3" id="KW-1185">Reference proteome</keyword>
<dbReference type="Gene3D" id="3.30.160.20">
    <property type="match status" value="1"/>
</dbReference>
<dbReference type="Proteomes" id="UP000033066">
    <property type="component" value="Chromosome"/>
</dbReference>
<reference evidence="2" key="1">
    <citation type="submission" date="2014-07" db="EMBL/GenBank/DDBJ databases">
        <title>Methanogenic archaea and the global carbon cycle.</title>
        <authorList>
            <person name="Henriksen J.R."/>
            <person name="Luke J."/>
            <person name="Reinhart S."/>
            <person name="Benedict M.N."/>
            <person name="Youngblut N.D."/>
            <person name="Metcalf M.E."/>
            <person name="Whitaker R.J."/>
            <person name="Metcalf W.W."/>
        </authorList>
    </citation>
    <scope>NUCLEOTIDE SEQUENCE [LARGE SCALE GENOMIC DNA]</scope>
    <source>
        <strain evidence="2">3</strain>
    </source>
</reference>
<organism evidence="2 3">
    <name type="scientific">Methanosarcina barkeri 3</name>
    <dbReference type="NCBI Taxonomy" id="1434107"/>
    <lineage>
        <taxon>Archaea</taxon>
        <taxon>Methanobacteriati</taxon>
        <taxon>Methanobacteriota</taxon>
        <taxon>Stenosarchaea group</taxon>
        <taxon>Methanomicrobia</taxon>
        <taxon>Methanosarcinales</taxon>
        <taxon>Methanosarcinaceae</taxon>
        <taxon>Methanosarcina</taxon>
    </lineage>
</organism>
<evidence type="ECO:0000259" key="1">
    <source>
        <dbReference type="PROSITE" id="PS50137"/>
    </source>
</evidence>
<dbReference type="HOGENOM" id="CLU_020724_0_0_2"/>
<dbReference type="EMBL" id="CP009517">
    <property type="protein sequence ID" value="AKB83405.1"/>
    <property type="molecule type" value="Genomic_DNA"/>
</dbReference>
<proteinExistence type="predicted"/>
<evidence type="ECO:0000313" key="2">
    <source>
        <dbReference type="EMBL" id="AKB83405.1"/>
    </source>
</evidence>
<dbReference type="InterPro" id="IPR001900">
    <property type="entry name" value="RNase_II/R"/>
</dbReference>
<dbReference type="Pfam" id="PF00773">
    <property type="entry name" value="RNB"/>
    <property type="match status" value="1"/>
</dbReference>
<dbReference type="AlphaFoldDB" id="A0A0E3WXW5"/>